<dbReference type="Pfam" id="PF09731">
    <property type="entry name" value="Mitofilin"/>
    <property type="match status" value="1"/>
</dbReference>
<protein>
    <submittedName>
        <fullName evidence="8">Uncharacterized protein</fullName>
    </submittedName>
</protein>
<evidence type="ECO:0000256" key="7">
    <source>
        <dbReference type="ARBA" id="ARBA00023136"/>
    </source>
</evidence>
<name>A0AAN9KLU1_CLITE</name>
<sequence length="154" mass="16724">MLDLKKHVKVMLHNFALRALALEDALSKGLPIQTEIASLESHLEGIDKDSVLDLVLASLPEETQNNGTDTQLQSNTEGKLCSFCSFFPPRVGGILARSLAHVASWLTEDDQSGDGIESVINKAESYLAERKLGEAADYQEENVRATQAAEIITG</sequence>
<proteinExistence type="inferred from homology"/>
<keyword evidence="9" id="KW-1185">Reference proteome</keyword>
<reference evidence="8 9" key="1">
    <citation type="submission" date="2024-01" db="EMBL/GenBank/DDBJ databases">
        <title>The genomes of 5 underutilized Papilionoideae crops provide insights into root nodulation and disease resistance.</title>
        <authorList>
            <person name="Yuan L."/>
        </authorList>
    </citation>
    <scope>NUCLEOTIDE SEQUENCE [LARGE SCALE GENOMIC DNA]</scope>
    <source>
        <strain evidence="8">LY-2023</strain>
        <tissue evidence="8">Leaf</tissue>
    </source>
</reference>
<evidence type="ECO:0000313" key="8">
    <source>
        <dbReference type="EMBL" id="KAK7318563.1"/>
    </source>
</evidence>
<dbReference type="AlphaFoldDB" id="A0AAN9KLU1"/>
<keyword evidence="3" id="KW-0812">Transmembrane</keyword>
<dbReference type="Proteomes" id="UP001359559">
    <property type="component" value="Unassembled WGS sequence"/>
</dbReference>
<dbReference type="PANTHER" id="PTHR15415:SF7">
    <property type="entry name" value="MICOS COMPLEX SUBUNIT MIC60"/>
    <property type="match status" value="1"/>
</dbReference>
<comment type="subcellular location">
    <subcellularLocation>
        <location evidence="1">Mitochondrion inner membrane</location>
    </subcellularLocation>
</comment>
<dbReference type="GO" id="GO:0042407">
    <property type="term" value="P:cristae formation"/>
    <property type="evidence" value="ECO:0007669"/>
    <property type="project" value="TreeGrafter"/>
</dbReference>
<organism evidence="8 9">
    <name type="scientific">Clitoria ternatea</name>
    <name type="common">Butterfly pea</name>
    <dbReference type="NCBI Taxonomy" id="43366"/>
    <lineage>
        <taxon>Eukaryota</taxon>
        <taxon>Viridiplantae</taxon>
        <taxon>Streptophyta</taxon>
        <taxon>Embryophyta</taxon>
        <taxon>Tracheophyta</taxon>
        <taxon>Spermatophyta</taxon>
        <taxon>Magnoliopsida</taxon>
        <taxon>eudicotyledons</taxon>
        <taxon>Gunneridae</taxon>
        <taxon>Pentapetalae</taxon>
        <taxon>rosids</taxon>
        <taxon>fabids</taxon>
        <taxon>Fabales</taxon>
        <taxon>Fabaceae</taxon>
        <taxon>Papilionoideae</taxon>
        <taxon>50 kb inversion clade</taxon>
        <taxon>NPAAA clade</taxon>
        <taxon>indigoferoid/millettioid clade</taxon>
        <taxon>Phaseoleae</taxon>
        <taxon>Clitoria</taxon>
    </lineage>
</organism>
<keyword evidence="4" id="KW-0999">Mitochondrion inner membrane</keyword>
<dbReference type="PANTHER" id="PTHR15415">
    <property type="entry name" value="MITOFILIN"/>
    <property type="match status" value="1"/>
</dbReference>
<dbReference type="InterPro" id="IPR019133">
    <property type="entry name" value="MIC60"/>
</dbReference>
<dbReference type="GO" id="GO:0061617">
    <property type="term" value="C:MICOS complex"/>
    <property type="evidence" value="ECO:0007669"/>
    <property type="project" value="TreeGrafter"/>
</dbReference>
<evidence type="ECO:0000256" key="2">
    <source>
        <dbReference type="ARBA" id="ARBA00010877"/>
    </source>
</evidence>
<dbReference type="EMBL" id="JAYKXN010000001">
    <property type="protein sequence ID" value="KAK7318563.1"/>
    <property type="molecule type" value="Genomic_DNA"/>
</dbReference>
<evidence type="ECO:0000256" key="3">
    <source>
        <dbReference type="ARBA" id="ARBA00022692"/>
    </source>
</evidence>
<evidence type="ECO:0000256" key="6">
    <source>
        <dbReference type="ARBA" id="ARBA00023128"/>
    </source>
</evidence>
<accession>A0AAN9KLU1</accession>
<evidence type="ECO:0000256" key="1">
    <source>
        <dbReference type="ARBA" id="ARBA00004273"/>
    </source>
</evidence>
<keyword evidence="7" id="KW-0472">Membrane</keyword>
<comment type="caution">
    <text evidence="8">The sequence shown here is derived from an EMBL/GenBank/DDBJ whole genome shotgun (WGS) entry which is preliminary data.</text>
</comment>
<keyword evidence="5" id="KW-1133">Transmembrane helix</keyword>
<gene>
    <name evidence="8" type="ORF">RJT34_03266</name>
</gene>
<comment type="similarity">
    <text evidence="2">Belongs to the MICOS complex subunit Mic60 family.</text>
</comment>
<keyword evidence="6" id="KW-0496">Mitochondrion</keyword>
<evidence type="ECO:0000256" key="5">
    <source>
        <dbReference type="ARBA" id="ARBA00022989"/>
    </source>
</evidence>
<evidence type="ECO:0000313" key="9">
    <source>
        <dbReference type="Proteomes" id="UP001359559"/>
    </source>
</evidence>
<evidence type="ECO:0000256" key="4">
    <source>
        <dbReference type="ARBA" id="ARBA00022792"/>
    </source>
</evidence>